<sequence length="138" mass="14796">MGMKKVLVLGAGKIGSLLSGMLADAGDYTVYLADSQPDVAARAAQAFPQKRLHPLHLDATDRNLLAQTIEQHGIEALISSLPFYCNVTVAEVARDKHRHYFDLTEDVSVTDAVNRISKGATSSFVPQCGLAPGFISIV</sequence>
<dbReference type="Gene3D" id="3.40.50.720">
    <property type="entry name" value="NAD(P)-binding Rossmann-like Domain"/>
    <property type="match status" value="1"/>
</dbReference>
<proteinExistence type="predicted"/>
<gene>
    <name evidence="2" type="ORF">B2A_14349</name>
</gene>
<dbReference type="SUPFAM" id="SSF51735">
    <property type="entry name" value="NAD(P)-binding Rossmann-fold domains"/>
    <property type="match status" value="1"/>
</dbReference>
<organism evidence="2">
    <name type="scientific">mine drainage metagenome</name>
    <dbReference type="NCBI Taxonomy" id="410659"/>
    <lineage>
        <taxon>unclassified sequences</taxon>
        <taxon>metagenomes</taxon>
        <taxon>ecological metagenomes</taxon>
    </lineage>
</organism>
<dbReference type="InterPro" id="IPR036291">
    <property type="entry name" value="NAD(P)-bd_dom_sf"/>
</dbReference>
<reference evidence="2" key="1">
    <citation type="submission" date="2013-08" db="EMBL/GenBank/DDBJ databases">
        <authorList>
            <person name="Mendez C."/>
            <person name="Richter M."/>
            <person name="Ferrer M."/>
            <person name="Sanchez J."/>
        </authorList>
    </citation>
    <scope>NUCLEOTIDE SEQUENCE</scope>
</reference>
<reference evidence="2" key="2">
    <citation type="journal article" date="2014" name="ISME J.">
        <title>Microbial stratification in low pH oxic and suboxic macroscopic growths along an acid mine drainage.</title>
        <authorList>
            <person name="Mendez-Garcia C."/>
            <person name="Mesa V."/>
            <person name="Sprenger R.R."/>
            <person name="Richter M."/>
            <person name="Diez M.S."/>
            <person name="Solano J."/>
            <person name="Bargiela R."/>
            <person name="Golyshina O.V."/>
            <person name="Manteca A."/>
            <person name="Ramos J.L."/>
            <person name="Gallego J.R."/>
            <person name="Llorente I."/>
            <person name="Martins Dos Santos V.A."/>
            <person name="Jensen O.N."/>
            <person name="Pelaez A.I."/>
            <person name="Sanchez J."/>
            <person name="Ferrer M."/>
        </authorList>
    </citation>
    <scope>NUCLEOTIDE SEQUENCE</scope>
</reference>
<comment type="caution">
    <text evidence="2">The sequence shown here is derived from an EMBL/GenBank/DDBJ whole genome shotgun (WGS) entry which is preliminary data.</text>
</comment>
<dbReference type="Pfam" id="PF03435">
    <property type="entry name" value="Sacchrp_dh_NADP"/>
    <property type="match status" value="1"/>
</dbReference>
<feature type="domain" description="Saccharopine dehydrogenase NADP binding" evidence="1">
    <location>
        <begin position="6"/>
        <end position="108"/>
    </location>
</feature>
<evidence type="ECO:0000313" key="2">
    <source>
        <dbReference type="EMBL" id="EQD29982.1"/>
    </source>
</evidence>
<dbReference type="GO" id="GO:0016491">
    <property type="term" value="F:oxidoreductase activity"/>
    <property type="evidence" value="ECO:0007669"/>
    <property type="project" value="UniProtKB-KW"/>
</dbReference>
<evidence type="ECO:0000259" key="1">
    <source>
        <dbReference type="Pfam" id="PF03435"/>
    </source>
</evidence>
<dbReference type="EMBL" id="AUZZ01010409">
    <property type="protein sequence ID" value="EQD29982.1"/>
    <property type="molecule type" value="Genomic_DNA"/>
</dbReference>
<keyword evidence="2" id="KW-0560">Oxidoreductase</keyword>
<accession>T0YDS2</accession>
<dbReference type="InterPro" id="IPR005097">
    <property type="entry name" value="Sacchrp_dh_NADP-bd"/>
</dbReference>
<dbReference type="EC" id="1.-.-.-" evidence="2"/>
<feature type="non-terminal residue" evidence="2">
    <location>
        <position position="138"/>
    </location>
</feature>
<name>T0YDS2_9ZZZZ</name>
<dbReference type="AlphaFoldDB" id="T0YDS2"/>
<protein>
    <submittedName>
        <fullName evidence="2">Saccharopine dehydrogenase</fullName>
        <ecNumber evidence="2">1.-.-.-</ecNumber>
    </submittedName>
</protein>